<evidence type="ECO:0008006" key="5">
    <source>
        <dbReference type="Google" id="ProtNLM"/>
    </source>
</evidence>
<dbReference type="PANTHER" id="PTHR43272">
    <property type="entry name" value="LONG-CHAIN-FATTY-ACID--COA LIGASE"/>
    <property type="match status" value="1"/>
</dbReference>
<keyword evidence="4" id="KW-1185">Reference proteome</keyword>
<name>A0A5P1FJX1_ASPOF</name>
<dbReference type="GO" id="GO:0005524">
    <property type="term" value="F:ATP binding"/>
    <property type="evidence" value="ECO:0007669"/>
    <property type="project" value="UniProtKB-KW"/>
</dbReference>
<evidence type="ECO:0000256" key="1">
    <source>
        <dbReference type="ARBA" id="ARBA00022741"/>
    </source>
</evidence>
<dbReference type="GO" id="GO:0016020">
    <property type="term" value="C:membrane"/>
    <property type="evidence" value="ECO:0007669"/>
    <property type="project" value="TreeGrafter"/>
</dbReference>
<organism evidence="3 4">
    <name type="scientific">Asparagus officinalis</name>
    <name type="common">Garden asparagus</name>
    <dbReference type="NCBI Taxonomy" id="4686"/>
    <lineage>
        <taxon>Eukaryota</taxon>
        <taxon>Viridiplantae</taxon>
        <taxon>Streptophyta</taxon>
        <taxon>Embryophyta</taxon>
        <taxon>Tracheophyta</taxon>
        <taxon>Spermatophyta</taxon>
        <taxon>Magnoliopsida</taxon>
        <taxon>Liliopsida</taxon>
        <taxon>Asparagales</taxon>
        <taxon>Asparagaceae</taxon>
        <taxon>Asparagoideae</taxon>
        <taxon>Asparagus</taxon>
    </lineage>
</organism>
<protein>
    <recommendedName>
        <fullName evidence="5">AMP-binding enzyme C-terminal domain-containing protein</fullName>
    </recommendedName>
</protein>
<reference evidence="4" key="1">
    <citation type="journal article" date="2017" name="Nat. Commun.">
        <title>The asparagus genome sheds light on the origin and evolution of a young Y chromosome.</title>
        <authorList>
            <person name="Harkess A."/>
            <person name="Zhou J."/>
            <person name="Xu C."/>
            <person name="Bowers J.E."/>
            <person name="Van der Hulst R."/>
            <person name="Ayyampalayam S."/>
            <person name="Mercati F."/>
            <person name="Riccardi P."/>
            <person name="McKain M.R."/>
            <person name="Kakrana A."/>
            <person name="Tang H."/>
            <person name="Ray J."/>
            <person name="Groenendijk J."/>
            <person name="Arikit S."/>
            <person name="Mathioni S.M."/>
            <person name="Nakano M."/>
            <person name="Shan H."/>
            <person name="Telgmann-Rauber A."/>
            <person name="Kanno A."/>
            <person name="Yue Z."/>
            <person name="Chen H."/>
            <person name="Li W."/>
            <person name="Chen Y."/>
            <person name="Xu X."/>
            <person name="Zhang Y."/>
            <person name="Luo S."/>
            <person name="Chen H."/>
            <person name="Gao J."/>
            <person name="Mao Z."/>
            <person name="Pires J.C."/>
            <person name="Luo M."/>
            <person name="Kudrna D."/>
            <person name="Wing R.A."/>
            <person name="Meyers B.C."/>
            <person name="Yi K."/>
            <person name="Kong H."/>
            <person name="Lavrijsen P."/>
            <person name="Sunseri F."/>
            <person name="Falavigna A."/>
            <person name="Ye Y."/>
            <person name="Leebens-Mack J.H."/>
            <person name="Chen G."/>
        </authorList>
    </citation>
    <scope>NUCLEOTIDE SEQUENCE [LARGE SCALE GENOMIC DNA]</scope>
    <source>
        <strain evidence="4">cv. DH0086</strain>
    </source>
</reference>
<dbReference type="OrthoDB" id="1700726at2759"/>
<keyword evidence="2" id="KW-0067">ATP-binding</keyword>
<dbReference type="EMBL" id="CM007382">
    <property type="protein sequence ID" value="ONK78384.1"/>
    <property type="molecule type" value="Genomic_DNA"/>
</dbReference>
<dbReference type="AlphaFoldDB" id="A0A5P1FJX1"/>
<proteinExistence type="predicted"/>
<evidence type="ECO:0000256" key="2">
    <source>
        <dbReference type="ARBA" id="ARBA00022840"/>
    </source>
</evidence>
<keyword evidence="1" id="KW-0547">Nucleotide-binding</keyword>
<sequence length="142" mass="16332">MHLIFFLFICHMAWFFTSFRISYMVTTALLPRTLTWFFLILPENAHEYFCNTILQYEDLRQLCVDPRARAAVLADMDAVGKQAQLRGFEFAKAVTLVLEPFTMENGLLTPTFKIKRPQAKAYYAKAIADMYAELSASEPSSL</sequence>
<dbReference type="PANTHER" id="PTHR43272:SF33">
    <property type="entry name" value="AMP-BINDING DOMAIN-CONTAINING PROTEIN-RELATED"/>
    <property type="match status" value="1"/>
</dbReference>
<dbReference type="Gramene" id="ONK78384">
    <property type="protein sequence ID" value="ONK78384"/>
    <property type="gene ID" value="A4U43_C02F18220"/>
</dbReference>
<dbReference type="GO" id="GO:0005783">
    <property type="term" value="C:endoplasmic reticulum"/>
    <property type="evidence" value="ECO:0007669"/>
    <property type="project" value="TreeGrafter"/>
</dbReference>
<evidence type="ECO:0000313" key="4">
    <source>
        <dbReference type="Proteomes" id="UP000243459"/>
    </source>
</evidence>
<gene>
    <name evidence="3" type="ORF">A4U43_C02F18220</name>
</gene>
<dbReference type="GO" id="GO:0004467">
    <property type="term" value="F:long-chain fatty acid-CoA ligase activity"/>
    <property type="evidence" value="ECO:0007669"/>
    <property type="project" value="TreeGrafter"/>
</dbReference>
<dbReference type="Proteomes" id="UP000243459">
    <property type="component" value="Chromosome 2"/>
</dbReference>
<accession>A0A5P1FJX1</accession>
<evidence type="ECO:0000313" key="3">
    <source>
        <dbReference type="EMBL" id="ONK78384.1"/>
    </source>
</evidence>